<dbReference type="PANTHER" id="PTHR35011:SF2">
    <property type="entry name" value="2,3-DIKETO-L-GULONATE TRAP TRANSPORTER SMALL PERMEASE PROTEIN YIAM"/>
    <property type="match status" value="1"/>
</dbReference>
<accession>A0ABU3SEI4</accession>
<evidence type="ECO:0000313" key="11">
    <source>
        <dbReference type="EMBL" id="MDU0343203.1"/>
    </source>
</evidence>
<keyword evidence="4 9" id="KW-0997">Cell inner membrane</keyword>
<feature type="domain" description="Tripartite ATP-independent periplasmic transporters DctQ component" evidence="10">
    <location>
        <begin position="22"/>
        <end position="153"/>
    </location>
</feature>
<feature type="transmembrane region" description="Helical" evidence="9">
    <location>
        <begin position="83"/>
        <end position="104"/>
    </location>
</feature>
<proteinExistence type="inferred from homology"/>
<name>A0ABU3SEI4_9HYPH</name>
<evidence type="ECO:0000256" key="7">
    <source>
        <dbReference type="ARBA" id="ARBA00023136"/>
    </source>
</evidence>
<keyword evidence="7 9" id="KW-0472">Membrane</keyword>
<dbReference type="EMBL" id="JAWDID010000061">
    <property type="protein sequence ID" value="MDU0343203.1"/>
    <property type="molecule type" value="Genomic_DNA"/>
</dbReference>
<evidence type="ECO:0000256" key="4">
    <source>
        <dbReference type="ARBA" id="ARBA00022519"/>
    </source>
</evidence>
<keyword evidence="3" id="KW-1003">Cell membrane</keyword>
<comment type="caution">
    <text evidence="9">Lacks conserved residue(s) required for the propagation of feature annotation.</text>
</comment>
<keyword evidence="6 9" id="KW-1133">Transmembrane helix</keyword>
<evidence type="ECO:0000256" key="6">
    <source>
        <dbReference type="ARBA" id="ARBA00022989"/>
    </source>
</evidence>
<comment type="caution">
    <text evidence="11">The sequence shown here is derived from an EMBL/GenBank/DDBJ whole genome shotgun (WGS) entry which is preliminary data.</text>
</comment>
<sequence length="168" mass="18518">MLRWLNRLDDWLAGLALFACLAVVCFEMTGRSIFNTSHLWSEELSRYLIIVSTYFGAAAAVRTDDHIRVELLISFLSPPARRALEVLVSLLCATFTGTVGYFGYRWVKDSVELGLFSADSSLAIPIYVFQAVVPVGFAIMTLRFLAKAVHTAREPAAAAVQPETVGVQ</sequence>
<evidence type="ECO:0000256" key="9">
    <source>
        <dbReference type="RuleBase" id="RU369079"/>
    </source>
</evidence>
<dbReference type="InterPro" id="IPR007387">
    <property type="entry name" value="TRAP_DctQ"/>
</dbReference>
<evidence type="ECO:0000259" key="10">
    <source>
        <dbReference type="Pfam" id="PF04290"/>
    </source>
</evidence>
<comment type="function">
    <text evidence="9">Part of the tripartite ATP-independent periplasmic (TRAP) transport system.</text>
</comment>
<keyword evidence="2 9" id="KW-0813">Transport</keyword>
<evidence type="ECO:0000256" key="3">
    <source>
        <dbReference type="ARBA" id="ARBA00022475"/>
    </source>
</evidence>
<evidence type="ECO:0000313" key="12">
    <source>
        <dbReference type="Proteomes" id="UP001254257"/>
    </source>
</evidence>
<reference evidence="11 12" key="1">
    <citation type="submission" date="2023-09" db="EMBL/GenBank/DDBJ databases">
        <title>Whole genome shotgun sequencing (WGS) of Bosea sp. ZW T0_25, isolated from stored onions (Allium cepa).</title>
        <authorList>
            <person name="Stoll D.A."/>
            <person name="Huch M."/>
        </authorList>
    </citation>
    <scope>NUCLEOTIDE SEQUENCE [LARGE SCALE GENOMIC DNA]</scope>
    <source>
        <strain evidence="11 12">ZW T0_25</strain>
    </source>
</reference>
<evidence type="ECO:0000256" key="2">
    <source>
        <dbReference type="ARBA" id="ARBA00022448"/>
    </source>
</evidence>
<comment type="subcellular location">
    <subcellularLocation>
        <location evidence="1 9">Cell inner membrane</location>
        <topology evidence="1 9">Multi-pass membrane protein</topology>
    </subcellularLocation>
</comment>
<feature type="transmembrane region" description="Helical" evidence="9">
    <location>
        <begin position="44"/>
        <end position="62"/>
    </location>
</feature>
<comment type="similarity">
    <text evidence="8 9">Belongs to the TRAP transporter small permease family.</text>
</comment>
<organism evidence="11 12">
    <name type="scientific">Bosea rubneri</name>
    <dbReference type="NCBI Taxonomy" id="3075434"/>
    <lineage>
        <taxon>Bacteria</taxon>
        <taxon>Pseudomonadati</taxon>
        <taxon>Pseudomonadota</taxon>
        <taxon>Alphaproteobacteria</taxon>
        <taxon>Hyphomicrobiales</taxon>
        <taxon>Boseaceae</taxon>
        <taxon>Bosea</taxon>
    </lineage>
</organism>
<feature type="transmembrane region" description="Helical" evidence="9">
    <location>
        <begin position="124"/>
        <end position="145"/>
    </location>
</feature>
<comment type="subunit">
    <text evidence="9">The complex comprises the extracytoplasmic solute receptor protein and the two transmembrane proteins.</text>
</comment>
<dbReference type="PANTHER" id="PTHR35011">
    <property type="entry name" value="2,3-DIKETO-L-GULONATE TRAP TRANSPORTER SMALL PERMEASE PROTEIN YIAM"/>
    <property type="match status" value="1"/>
</dbReference>
<keyword evidence="5 9" id="KW-0812">Transmembrane</keyword>
<gene>
    <name evidence="11" type="ORF">RKE40_25190</name>
</gene>
<dbReference type="Proteomes" id="UP001254257">
    <property type="component" value="Unassembled WGS sequence"/>
</dbReference>
<evidence type="ECO:0000256" key="8">
    <source>
        <dbReference type="ARBA" id="ARBA00038436"/>
    </source>
</evidence>
<evidence type="ECO:0000256" key="5">
    <source>
        <dbReference type="ARBA" id="ARBA00022692"/>
    </source>
</evidence>
<dbReference type="RefSeq" id="WP_316020942.1">
    <property type="nucleotide sequence ID" value="NZ_JAWDID010000061.1"/>
</dbReference>
<keyword evidence="12" id="KW-1185">Reference proteome</keyword>
<dbReference type="Pfam" id="PF04290">
    <property type="entry name" value="DctQ"/>
    <property type="match status" value="1"/>
</dbReference>
<protein>
    <recommendedName>
        <fullName evidence="9">TRAP transporter small permease protein</fullName>
    </recommendedName>
</protein>
<dbReference type="InterPro" id="IPR055348">
    <property type="entry name" value="DctQ"/>
</dbReference>
<evidence type="ECO:0000256" key="1">
    <source>
        <dbReference type="ARBA" id="ARBA00004429"/>
    </source>
</evidence>